<dbReference type="PANTHER" id="PTHR30273">
    <property type="entry name" value="PERIPLASMIC SIGNAL SENSOR AND SIGMA FACTOR ACTIVATOR FECR-RELATED"/>
    <property type="match status" value="1"/>
</dbReference>
<dbReference type="InterPro" id="IPR012373">
    <property type="entry name" value="Ferrdict_sens_TM"/>
</dbReference>
<dbReference type="PANTHER" id="PTHR30273:SF2">
    <property type="entry name" value="PROTEIN FECR"/>
    <property type="match status" value="1"/>
</dbReference>
<keyword evidence="1" id="KW-0812">Transmembrane</keyword>
<feature type="domain" description="FecR protein" evidence="2">
    <location>
        <begin position="129"/>
        <end position="222"/>
    </location>
</feature>
<sequence length="336" mass="38648">MNYHHPDYSDFSIEDYLVDPFFKEWVLYSTPEHDEFWMRWIKAHPEKSALLEEARSLVLSLENSKEEMSPEELKDVWSLIQEDVNMPPKSLETYRSKKYRWAVAAGVSSVLAVATLVYLLLLPKEIEFVTGFGETLEITLPDSSTVKLNSNSKLTYLDNWEGQTAREIEIEGEAFFNVVHKVDHQPFRVLSSQNVTIEVLGTEFNVYNRAEETEVILNSGMVTLSFPVKEKEGKIVMNPGDLVKFKDNKFKRERVNTSLHTSWKDNVLNLEQTSLAEMVKMARDNYGVTIDVENKEALELTASGSMPLTDSDSFLRQIALIFNVELTKENNKYLIK</sequence>
<dbReference type="OrthoDB" id="1523489at2"/>
<evidence type="ECO:0000313" key="3">
    <source>
        <dbReference type="EMBL" id="SFU18020.1"/>
    </source>
</evidence>
<organism evidence="3 4">
    <name type="scientific">Algoriphagus locisalis</name>
    <dbReference type="NCBI Taxonomy" id="305507"/>
    <lineage>
        <taxon>Bacteria</taxon>
        <taxon>Pseudomonadati</taxon>
        <taxon>Bacteroidota</taxon>
        <taxon>Cytophagia</taxon>
        <taxon>Cytophagales</taxon>
        <taxon>Cyclobacteriaceae</taxon>
        <taxon>Algoriphagus</taxon>
    </lineage>
</organism>
<keyword evidence="1" id="KW-1133">Transmembrane helix</keyword>
<dbReference type="Gene3D" id="2.60.120.1440">
    <property type="match status" value="1"/>
</dbReference>
<dbReference type="Gene3D" id="3.55.50.30">
    <property type="match status" value="1"/>
</dbReference>
<dbReference type="EMBL" id="FPBF01000009">
    <property type="protein sequence ID" value="SFU18020.1"/>
    <property type="molecule type" value="Genomic_DNA"/>
</dbReference>
<feature type="transmembrane region" description="Helical" evidence="1">
    <location>
        <begin position="99"/>
        <end position="121"/>
    </location>
</feature>
<dbReference type="STRING" id="305507.SAMN04489724_4744"/>
<name>A0A1I7E262_9BACT</name>
<dbReference type="PIRSF" id="PIRSF018266">
    <property type="entry name" value="FecR"/>
    <property type="match status" value="1"/>
</dbReference>
<reference evidence="4" key="1">
    <citation type="submission" date="2016-10" db="EMBL/GenBank/DDBJ databases">
        <authorList>
            <person name="Varghese N."/>
            <person name="Submissions S."/>
        </authorList>
    </citation>
    <scope>NUCLEOTIDE SEQUENCE [LARGE SCALE GENOMIC DNA]</scope>
    <source>
        <strain evidence="4">DSM 23445</strain>
    </source>
</reference>
<dbReference type="RefSeq" id="WP_091697870.1">
    <property type="nucleotide sequence ID" value="NZ_FPBF01000009.1"/>
</dbReference>
<keyword evidence="4" id="KW-1185">Reference proteome</keyword>
<evidence type="ECO:0000259" key="2">
    <source>
        <dbReference type="Pfam" id="PF04773"/>
    </source>
</evidence>
<protein>
    <submittedName>
        <fullName evidence="3">Ferric-dicitrate binding protein FerR, regulates iron transport through sigma-19</fullName>
    </submittedName>
</protein>
<evidence type="ECO:0000256" key="1">
    <source>
        <dbReference type="SAM" id="Phobius"/>
    </source>
</evidence>
<dbReference type="Proteomes" id="UP000199673">
    <property type="component" value="Unassembled WGS sequence"/>
</dbReference>
<keyword evidence="1" id="KW-0472">Membrane</keyword>
<dbReference type="GO" id="GO:0016989">
    <property type="term" value="F:sigma factor antagonist activity"/>
    <property type="evidence" value="ECO:0007669"/>
    <property type="project" value="TreeGrafter"/>
</dbReference>
<dbReference type="InterPro" id="IPR006860">
    <property type="entry name" value="FecR"/>
</dbReference>
<evidence type="ECO:0000313" key="4">
    <source>
        <dbReference type="Proteomes" id="UP000199673"/>
    </source>
</evidence>
<accession>A0A1I7E262</accession>
<dbReference type="Pfam" id="PF04773">
    <property type="entry name" value="FecR"/>
    <property type="match status" value="1"/>
</dbReference>
<dbReference type="AlphaFoldDB" id="A0A1I7E262"/>
<gene>
    <name evidence="3" type="ORF">SAMN04489724_4744</name>
</gene>
<proteinExistence type="predicted"/>